<dbReference type="Proteomes" id="UP000077755">
    <property type="component" value="Chromosome 5"/>
</dbReference>
<organism evidence="1 2">
    <name type="scientific">Daucus carota subsp. sativus</name>
    <name type="common">Carrot</name>
    <dbReference type="NCBI Taxonomy" id="79200"/>
    <lineage>
        <taxon>Eukaryota</taxon>
        <taxon>Viridiplantae</taxon>
        <taxon>Streptophyta</taxon>
        <taxon>Embryophyta</taxon>
        <taxon>Tracheophyta</taxon>
        <taxon>Spermatophyta</taxon>
        <taxon>Magnoliopsida</taxon>
        <taxon>eudicotyledons</taxon>
        <taxon>Gunneridae</taxon>
        <taxon>Pentapetalae</taxon>
        <taxon>asterids</taxon>
        <taxon>campanulids</taxon>
        <taxon>Apiales</taxon>
        <taxon>Apiaceae</taxon>
        <taxon>Apioideae</taxon>
        <taxon>Scandiceae</taxon>
        <taxon>Daucinae</taxon>
        <taxon>Daucus</taxon>
        <taxon>Daucus sect. Daucus</taxon>
    </lineage>
</organism>
<protein>
    <submittedName>
        <fullName evidence="1">Uncharacterized protein</fullName>
    </submittedName>
</protein>
<accession>A0AAF1B070</accession>
<keyword evidence="2" id="KW-1185">Reference proteome</keyword>
<name>A0AAF1B070_DAUCS</name>
<dbReference type="AlphaFoldDB" id="A0AAF1B070"/>
<sequence>MKTNFCIPRLPRKSTRSISPMSLLERFRVAVFRLIMLQSALSKGPTHEKRKKASSSAVHQYHRSCYSYDSHHNEAVADCIEFIKKSSAIDEEDRQSTVSSPAVDGTLSEVVIPMPVM</sequence>
<dbReference type="EMBL" id="CP093347">
    <property type="protein sequence ID" value="WOG99632.1"/>
    <property type="molecule type" value="Genomic_DNA"/>
</dbReference>
<reference evidence="1" key="2">
    <citation type="submission" date="2022-03" db="EMBL/GenBank/DDBJ databases">
        <title>Draft title - Genomic analysis of global carrot germplasm unveils the trajectory of domestication and the origin of high carotenoid orange carrot.</title>
        <authorList>
            <person name="Iorizzo M."/>
            <person name="Ellison S."/>
            <person name="Senalik D."/>
            <person name="Macko-Podgorni A."/>
            <person name="Grzebelus D."/>
            <person name="Bostan H."/>
            <person name="Rolling W."/>
            <person name="Curaba J."/>
            <person name="Simon P."/>
        </authorList>
    </citation>
    <scope>NUCLEOTIDE SEQUENCE</scope>
    <source>
        <tissue evidence="1">Leaf</tissue>
    </source>
</reference>
<evidence type="ECO:0000313" key="1">
    <source>
        <dbReference type="EMBL" id="WOG99632.1"/>
    </source>
</evidence>
<proteinExistence type="predicted"/>
<reference evidence="1" key="1">
    <citation type="journal article" date="2016" name="Nat. Genet.">
        <title>A high-quality carrot genome assembly provides new insights into carotenoid accumulation and asterid genome evolution.</title>
        <authorList>
            <person name="Iorizzo M."/>
            <person name="Ellison S."/>
            <person name="Senalik D."/>
            <person name="Zeng P."/>
            <person name="Satapoomin P."/>
            <person name="Huang J."/>
            <person name="Bowman M."/>
            <person name="Iovene M."/>
            <person name="Sanseverino W."/>
            <person name="Cavagnaro P."/>
            <person name="Yildiz M."/>
            <person name="Macko-Podgorni A."/>
            <person name="Moranska E."/>
            <person name="Grzebelus E."/>
            <person name="Grzebelus D."/>
            <person name="Ashrafi H."/>
            <person name="Zheng Z."/>
            <person name="Cheng S."/>
            <person name="Spooner D."/>
            <person name="Van Deynze A."/>
            <person name="Simon P."/>
        </authorList>
    </citation>
    <scope>NUCLEOTIDE SEQUENCE</scope>
    <source>
        <tissue evidence="1">Leaf</tissue>
    </source>
</reference>
<evidence type="ECO:0000313" key="2">
    <source>
        <dbReference type="Proteomes" id="UP000077755"/>
    </source>
</evidence>
<dbReference type="PANTHER" id="PTHR35111">
    <property type="entry name" value="F10A5.9-RELATED"/>
    <property type="match status" value="1"/>
</dbReference>
<dbReference type="PANTHER" id="PTHR35111:SF1">
    <property type="entry name" value="OS04G0115900 PROTEIN"/>
    <property type="match status" value="1"/>
</dbReference>
<gene>
    <name evidence="1" type="ORF">DCAR_0518985</name>
</gene>